<organism evidence="3 4">
    <name type="scientific">Actinomadura luzonensis</name>
    <dbReference type="NCBI Taxonomy" id="2805427"/>
    <lineage>
        <taxon>Bacteria</taxon>
        <taxon>Bacillati</taxon>
        <taxon>Actinomycetota</taxon>
        <taxon>Actinomycetes</taxon>
        <taxon>Streptosporangiales</taxon>
        <taxon>Thermomonosporaceae</taxon>
        <taxon>Actinomadura</taxon>
    </lineage>
</organism>
<dbReference type="Proteomes" id="UP001317259">
    <property type="component" value="Unassembled WGS sequence"/>
</dbReference>
<dbReference type="SUPFAM" id="SSF53474">
    <property type="entry name" value="alpha/beta-Hydrolases"/>
    <property type="match status" value="1"/>
</dbReference>
<accession>A0ABT0FW07</accession>
<dbReference type="InterPro" id="IPR029058">
    <property type="entry name" value="AB_hydrolase_fold"/>
</dbReference>
<proteinExistence type="predicted"/>
<evidence type="ECO:0000313" key="4">
    <source>
        <dbReference type="Proteomes" id="UP001317259"/>
    </source>
</evidence>
<dbReference type="Pfam" id="PF20434">
    <property type="entry name" value="BD-FAE"/>
    <property type="match status" value="1"/>
</dbReference>
<dbReference type="PANTHER" id="PTHR48081:SF33">
    <property type="entry name" value="KYNURENINE FORMAMIDASE"/>
    <property type="match status" value="1"/>
</dbReference>
<evidence type="ECO:0000313" key="3">
    <source>
        <dbReference type="EMBL" id="MCK2216165.1"/>
    </source>
</evidence>
<sequence>MSLDRDYSPSTRVADLRVHLEEYERRSRAARAAGYRPLRYGPRPEQVADHFPGGSPDAPLMVYVHGGYWQELGREDSAFAAADFRREGMAFAALGYGLAPRYRLDEIVAMVREGVRWLAARAHGPVHLSGSSAGAHLVAMALLDGPPVAGAALLSGVYELGELRRTYVNAALGLDAAAAARNSPLRRLPDRLPPLVVAVGDNETAAFTRQHHDFVAAARPRTPELVSFIARGRNHFDLPLDLGRRGTPLGDAVLAQMRSRGSSQRS</sequence>
<protein>
    <submittedName>
        <fullName evidence="3">Alpha/beta hydrolase</fullName>
    </submittedName>
</protein>
<dbReference type="PANTHER" id="PTHR48081">
    <property type="entry name" value="AB HYDROLASE SUPERFAMILY PROTEIN C4A8.06C"/>
    <property type="match status" value="1"/>
</dbReference>
<gene>
    <name evidence="3" type="ORF">MF672_020520</name>
</gene>
<comment type="caution">
    <text evidence="3">The sequence shown here is derived from an EMBL/GenBank/DDBJ whole genome shotgun (WGS) entry which is preliminary data.</text>
</comment>
<keyword evidence="4" id="KW-1185">Reference proteome</keyword>
<evidence type="ECO:0000256" key="1">
    <source>
        <dbReference type="ARBA" id="ARBA00022801"/>
    </source>
</evidence>
<dbReference type="RefSeq" id="WP_242378365.1">
    <property type="nucleotide sequence ID" value="NZ_JAKRKC020000001.1"/>
</dbReference>
<name>A0ABT0FW07_9ACTN</name>
<dbReference type="InterPro" id="IPR049492">
    <property type="entry name" value="BD-FAE-like_dom"/>
</dbReference>
<evidence type="ECO:0000259" key="2">
    <source>
        <dbReference type="Pfam" id="PF20434"/>
    </source>
</evidence>
<dbReference type="EMBL" id="JAKRKC020000001">
    <property type="protein sequence ID" value="MCK2216165.1"/>
    <property type="molecule type" value="Genomic_DNA"/>
</dbReference>
<dbReference type="InterPro" id="IPR050300">
    <property type="entry name" value="GDXG_lipolytic_enzyme"/>
</dbReference>
<dbReference type="Gene3D" id="3.40.50.1820">
    <property type="entry name" value="alpha/beta hydrolase"/>
    <property type="match status" value="1"/>
</dbReference>
<reference evidence="3 4" key="1">
    <citation type="submission" date="2022-04" db="EMBL/GenBank/DDBJ databases">
        <title>Genome draft of Actinomadura sp. ATCC 31491.</title>
        <authorList>
            <person name="Shi X."/>
            <person name="Du Y."/>
        </authorList>
    </citation>
    <scope>NUCLEOTIDE SEQUENCE [LARGE SCALE GENOMIC DNA]</scope>
    <source>
        <strain evidence="3 4">ATCC 31491</strain>
    </source>
</reference>
<dbReference type="GO" id="GO:0016787">
    <property type="term" value="F:hydrolase activity"/>
    <property type="evidence" value="ECO:0007669"/>
    <property type="project" value="UniProtKB-KW"/>
</dbReference>
<keyword evidence="1 3" id="KW-0378">Hydrolase</keyword>
<feature type="domain" description="BD-FAE-like" evidence="2">
    <location>
        <begin position="57"/>
        <end position="141"/>
    </location>
</feature>